<dbReference type="PROSITE" id="PS01009">
    <property type="entry name" value="CRISP_1"/>
    <property type="match status" value="1"/>
</dbReference>
<dbReference type="InterPro" id="IPR018244">
    <property type="entry name" value="Allrgn_V5/Tpx1_CS"/>
</dbReference>
<dbReference type="GeneID" id="37043055"/>
<gene>
    <name evidence="4" type="ORF">FA10DRAFT_265615</name>
</gene>
<protein>
    <submittedName>
        <fullName evidence="4">PR-1-like protein</fullName>
    </submittedName>
</protein>
<dbReference type="PRINTS" id="PR00837">
    <property type="entry name" value="V5TPXLIKE"/>
</dbReference>
<accession>A0A316YSG9</accession>
<evidence type="ECO:0000256" key="2">
    <source>
        <dbReference type="SAM" id="SignalP"/>
    </source>
</evidence>
<dbReference type="Pfam" id="PF00188">
    <property type="entry name" value="CAP"/>
    <property type="match status" value="1"/>
</dbReference>
<name>A0A316YSG9_9BASI</name>
<dbReference type="InterPro" id="IPR014044">
    <property type="entry name" value="CAP_dom"/>
</dbReference>
<feature type="chain" id="PRO_5016352597" evidence="2">
    <location>
        <begin position="21"/>
        <end position="320"/>
    </location>
</feature>
<proteinExistence type="predicted"/>
<dbReference type="SUPFAM" id="SSF55797">
    <property type="entry name" value="PR-1-like"/>
    <property type="match status" value="1"/>
</dbReference>
<dbReference type="OrthoDB" id="337038at2759"/>
<dbReference type="SMART" id="SM00198">
    <property type="entry name" value="SCP"/>
    <property type="match status" value="1"/>
</dbReference>
<keyword evidence="2" id="KW-0732">Signal</keyword>
<feature type="region of interest" description="Disordered" evidence="1">
    <location>
        <begin position="45"/>
        <end position="69"/>
    </location>
</feature>
<keyword evidence="5" id="KW-1185">Reference proteome</keyword>
<dbReference type="PROSITE" id="PS01010">
    <property type="entry name" value="CRISP_2"/>
    <property type="match status" value="1"/>
</dbReference>
<dbReference type="RefSeq" id="XP_025378972.1">
    <property type="nucleotide sequence ID" value="XM_025521139.1"/>
</dbReference>
<feature type="signal peptide" evidence="2">
    <location>
        <begin position="1"/>
        <end position="20"/>
    </location>
</feature>
<dbReference type="InterPro" id="IPR001283">
    <property type="entry name" value="CRISP-related"/>
</dbReference>
<dbReference type="Proteomes" id="UP000245768">
    <property type="component" value="Unassembled WGS sequence"/>
</dbReference>
<dbReference type="CDD" id="cd05380">
    <property type="entry name" value="CAP_euk"/>
    <property type="match status" value="1"/>
</dbReference>
<feature type="region of interest" description="Disordered" evidence="1">
    <location>
        <begin position="228"/>
        <end position="248"/>
    </location>
</feature>
<feature type="domain" description="SCP" evidence="3">
    <location>
        <begin position="76"/>
        <end position="217"/>
    </location>
</feature>
<dbReference type="GO" id="GO:0005576">
    <property type="term" value="C:extracellular region"/>
    <property type="evidence" value="ECO:0007669"/>
    <property type="project" value="InterPro"/>
</dbReference>
<evidence type="ECO:0000259" key="3">
    <source>
        <dbReference type="SMART" id="SM00198"/>
    </source>
</evidence>
<evidence type="ECO:0000313" key="5">
    <source>
        <dbReference type="Proteomes" id="UP000245768"/>
    </source>
</evidence>
<dbReference type="PANTHER" id="PTHR10334">
    <property type="entry name" value="CYSTEINE-RICH SECRETORY PROTEIN-RELATED"/>
    <property type="match status" value="1"/>
</dbReference>
<sequence length="320" mass="34596">MVAFALLLAMLVGLVPFVLARDLGGAQHLSLGAARRQARRDLDPYSSLRSLSGGQGYSTPRGARGRSAGEAGLTPAEIKMLVDLHNESRAQCDAENLVWDHDLAVHAYGNAKTCQYGHSQDLQNKAGENIAAGYGTDSPIKSLFDDWNNELATNGADACLNGFNEKCGHWTQVVWKRTKTIGCAIAHCPAYKLQLDHSRHIAVYLVCNYGPPGNVNGQYKQNVQLPNSAGATSYGSHKNGRKGLGPGSGYNRYANSITSTGRLPTKLQDFSGEGTGIQAQDGGWKSFLRKLLTNSGFSFVNDEFSDMEKRDEENIEAQDA</sequence>
<evidence type="ECO:0000256" key="1">
    <source>
        <dbReference type="SAM" id="MobiDB-lite"/>
    </source>
</evidence>
<dbReference type="InParanoid" id="A0A316YSG9"/>
<dbReference type="InterPro" id="IPR035940">
    <property type="entry name" value="CAP_sf"/>
</dbReference>
<dbReference type="Gene3D" id="3.40.33.10">
    <property type="entry name" value="CAP"/>
    <property type="match status" value="1"/>
</dbReference>
<dbReference type="STRING" id="215250.A0A316YSG9"/>
<dbReference type="AlphaFoldDB" id="A0A316YSG9"/>
<dbReference type="EMBL" id="KZ819635">
    <property type="protein sequence ID" value="PWN91774.1"/>
    <property type="molecule type" value="Genomic_DNA"/>
</dbReference>
<organism evidence="4 5">
    <name type="scientific">Acaromyces ingoldii</name>
    <dbReference type="NCBI Taxonomy" id="215250"/>
    <lineage>
        <taxon>Eukaryota</taxon>
        <taxon>Fungi</taxon>
        <taxon>Dikarya</taxon>
        <taxon>Basidiomycota</taxon>
        <taxon>Ustilaginomycotina</taxon>
        <taxon>Exobasidiomycetes</taxon>
        <taxon>Exobasidiales</taxon>
        <taxon>Cryptobasidiaceae</taxon>
        <taxon>Acaromyces</taxon>
    </lineage>
</organism>
<reference evidence="4" key="1">
    <citation type="journal article" date="2018" name="Mol. Biol. Evol.">
        <title>Broad Genomic Sampling Reveals a Smut Pathogenic Ancestry of the Fungal Clade Ustilaginomycotina.</title>
        <authorList>
            <person name="Kijpornyongpan T."/>
            <person name="Mondo S.J."/>
            <person name="Barry K."/>
            <person name="Sandor L."/>
            <person name="Lee J."/>
            <person name="Lipzen A."/>
            <person name="Pangilinan J."/>
            <person name="LaButti K."/>
            <person name="Hainaut M."/>
            <person name="Henrissat B."/>
            <person name="Grigoriev I.V."/>
            <person name="Spatafora J.W."/>
            <person name="Aime M.C."/>
        </authorList>
    </citation>
    <scope>NUCLEOTIDE SEQUENCE [LARGE SCALE GENOMIC DNA]</scope>
    <source>
        <strain evidence="4">MCA 4198</strain>
    </source>
</reference>
<evidence type="ECO:0000313" key="4">
    <source>
        <dbReference type="EMBL" id="PWN91774.1"/>
    </source>
</evidence>